<evidence type="ECO:0000313" key="4">
    <source>
        <dbReference type="Proteomes" id="UP000198318"/>
    </source>
</evidence>
<evidence type="ECO:0000256" key="1">
    <source>
        <dbReference type="ARBA" id="ARBA00006484"/>
    </source>
</evidence>
<sequence length="263" mass="26200">MSESQLLKGRTALIIGGSRGIGAAIARRFGAAGAAVAVNYHRNADAAKSVVGDIEAAGSSAVAVGADAADPDQVAAAVREAVAALGDFDVLVCNAAGQTDDAVERYRAGLTDAVVAAPQILDQVHTQLAASLYPVREVVPGMRRRGGGSIVFIGATSSRGRPPRGTGEITIAKSAQDSLARVLAAELGGDGIRVNMLAPGMVPTDANAGPHQEAMIAEFGKQAALGRVSSTDDVAGVALALASGMTGQLTGAYLGVDGGAAML</sequence>
<reference evidence="3 4" key="1">
    <citation type="submission" date="2017-06" db="EMBL/GenBank/DDBJ databases">
        <authorList>
            <person name="Kim H.J."/>
            <person name="Triplett B.A."/>
        </authorList>
    </citation>
    <scope>NUCLEOTIDE SEQUENCE [LARGE SCALE GENOMIC DNA]</scope>
    <source>
        <strain evidence="3 4">DSM 44715</strain>
    </source>
</reference>
<dbReference type="Pfam" id="PF13561">
    <property type="entry name" value="adh_short_C2"/>
    <property type="match status" value="1"/>
</dbReference>
<dbReference type="PANTHER" id="PTHR43669:SF3">
    <property type="entry name" value="ALCOHOL DEHYDROGENASE, PUTATIVE (AFU_ORTHOLOGUE AFUA_3G03445)-RELATED"/>
    <property type="match status" value="1"/>
</dbReference>
<dbReference type="GO" id="GO:0016491">
    <property type="term" value="F:oxidoreductase activity"/>
    <property type="evidence" value="ECO:0007669"/>
    <property type="project" value="UniProtKB-KW"/>
</dbReference>
<keyword evidence="4" id="KW-1185">Reference proteome</keyword>
<dbReference type="Proteomes" id="UP000198318">
    <property type="component" value="Unassembled WGS sequence"/>
</dbReference>
<accession>A0A239NFT0</accession>
<evidence type="ECO:0000313" key="3">
    <source>
        <dbReference type="EMBL" id="SNT53725.1"/>
    </source>
</evidence>
<dbReference type="RefSeq" id="WP_179271785.1">
    <property type="nucleotide sequence ID" value="NZ_FZOR01000040.1"/>
</dbReference>
<organism evidence="3 4">
    <name type="scientific">Actinomadura meyerae</name>
    <dbReference type="NCBI Taxonomy" id="240840"/>
    <lineage>
        <taxon>Bacteria</taxon>
        <taxon>Bacillati</taxon>
        <taxon>Actinomycetota</taxon>
        <taxon>Actinomycetes</taxon>
        <taxon>Streptosporangiales</taxon>
        <taxon>Thermomonosporaceae</taxon>
        <taxon>Actinomadura</taxon>
    </lineage>
</organism>
<dbReference type="EMBL" id="FZOR01000040">
    <property type="protein sequence ID" value="SNT53725.1"/>
    <property type="molecule type" value="Genomic_DNA"/>
</dbReference>
<keyword evidence="2" id="KW-0560">Oxidoreductase</keyword>
<dbReference type="InterPro" id="IPR002347">
    <property type="entry name" value="SDR_fam"/>
</dbReference>
<gene>
    <name evidence="3" type="ORF">SAMN05443665_104068</name>
</gene>
<dbReference type="AlphaFoldDB" id="A0A239NFT0"/>
<dbReference type="SUPFAM" id="SSF51735">
    <property type="entry name" value="NAD(P)-binding Rossmann-fold domains"/>
    <property type="match status" value="1"/>
</dbReference>
<name>A0A239NFT0_9ACTN</name>
<dbReference type="InterPro" id="IPR036291">
    <property type="entry name" value="NAD(P)-bd_dom_sf"/>
</dbReference>
<proteinExistence type="inferred from homology"/>
<protein>
    <submittedName>
        <fullName evidence="3">3-oxoacyl-[acyl-carrier protein] reductase</fullName>
    </submittedName>
</protein>
<dbReference type="PANTHER" id="PTHR43669">
    <property type="entry name" value="5-KETO-D-GLUCONATE 5-REDUCTASE"/>
    <property type="match status" value="1"/>
</dbReference>
<evidence type="ECO:0000256" key="2">
    <source>
        <dbReference type="ARBA" id="ARBA00023002"/>
    </source>
</evidence>
<comment type="similarity">
    <text evidence="1">Belongs to the short-chain dehydrogenases/reductases (SDR) family.</text>
</comment>
<dbReference type="PRINTS" id="PR00081">
    <property type="entry name" value="GDHRDH"/>
</dbReference>
<dbReference type="Gene3D" id="3.40.50.720">
    <property type="entry name" value="NAD(P)-binding Rossmann-like Domain"/>
    <property type="match status" value="1"/>
</dbReference>